<proteinExistence type="predicted"/>
<evidence type="ECO:0000313" key="2">
    <source>
        <dbReference type="Proteomes" id="UP000692954"/>
    </source>
</evidence>
<sequence length="58" mass="6896">MKPPRFRDEYNTSKNNKTVPQNIQINLRIGCNKKHLAKRIQKGVITIKRKLQQCYKTL</sequence>
<gene>
    <name evidence="1" type="ORF">PSON_ATCC_30995.1.T0940150</name>
</gene>
<reference evidence="1" key="1">
    <citation type="submission" date="2021-01" db="EMBL/GenBank/DDBJ databases">
        <authorList>
            <consortium name="Genoscope - CEA"/>
            <person name="William W."/>
        </authorList>
    </citation>
    <scope>NUCLEOTIDE SEQUENCE</scope>
</reference>
<accession>A0A8S1Q303</accession>
<protein>
    <submittedName>
        <fullName evidence="1">Uncharacterized protein</fullName>
    </submittedName>
</protein>
<dbReference type="Proteomes" id="UP000692954">
    <property type="component" value="Unassembled WGS sequence"/>
</dbReference>
<comment type="caution">
    <text evidence="1">The sequence shown here is derived from an EMBL/GenBank/DDBJ whole genome shotgun (WGS) entry which is preliminary data.</text>
</comment>
<dbReference type="AlphaFoldDB" id="A0A8S1Q303"/>
<organism evidence="1 2">
    <name type="scientific">Paramecium sonneborni</name>
    <dbReference type="NCBI Taxonomy" id="65129"/>
    <lineage>
        <taxon>Eukaryota</taxon>
        <taxon>Sar</taxon>
        <taxon>Alveolata</taxon>
        <taxon>Ciliophora</taxon>
        <taxon>Intramacronucleata</taxon>
        <taxon>Oligohymenophorea</taxon>
        <taxon>Peniculida</taxon>
        <taxon>Parameciidae</taxon>
        <taxon>Paramecium</taxon>
    </lineage>
</organism>
<dbReference type="EMBL" id="CAJJDN010000094">
    <property type="protein sequence ID" value="CAD8109828.1"/>
    <property type="molecule type" value="Genomic_DNA"/>
</dbReference>
<keyword evidence="2" id="KW-1185">Reference proteome</keyword>
<evidence type="ECO:0000313" key="1">
    <source>
        <dbReference type="EMBL" id="CAD8109828.1"/>
    </source>
</evidence>
<name>A0A8S1Q303_9CILI</name>